<protein>
    <submittedName>
        <fullName evidence="3">Uncharacterized protein</fullName>
    </submittedName>
</protein>
<name>A0A1Y5TET5_9RHOB</name>
<reference evidence="3 4" key="1">
    <citation type="submission" date="2017-03" db="EMBL/GenBank/DDBJ databases">
        <authorList>
            <person name="Afonso C.L."/>
            <person name="Miller P.J."/>
            <person name="Scott M.A."/>
            <person name="Spackman E."/>
            <person name="Goraichik I."/>
            <person name="Dimitrov K.M."/>
            <person name="Suarez D.L."/>
            <person name="Swayne D.E."/>
        </authorList>
    </citation>
    <scope>NUCLEOTIDE SEQUENCE [LARGE SCALE GENOMIC DNA]</scope>
    <source>
        <strain evidence="3 4">CECT 8287</strain>
    </source>
</reference>
<gene>
    <name evidence="3" type="ORF">PEL8287_03389</name>
</gene>
<evidence type="ECO:0000313" key="3">
    <source>
        <dbReference type="EMBL" id="SLN62224.1"/>
    </source>
</evidence>
<dbReference type="AlphaFoldDB" id="A0A1Y5TET5"/>
<feature type="region of interest" description="Disordered" evidence="2">
    <location>
        <begin position="425"/>
        <end position="499"/>
    </location>
</feature>
<evidence type="ECO:0000313" key="4">
    <source>
        <dbReference type="Proteomes" id="UP000193827"/>
    </source>
</evidence>
<keyword evidence="4" id="KW-1185">Reference proteome</keyword>
<dbReference type="Proteomes" id="UP000193827">
    <property type="component" value="Unassembled WGS sequence"/>
</dbReference>
<feature type="compositionally biased region" description="Low complexity" evidence="2">
    <location>
        <begin position="445"/>
        <end position="456"/>
    </location>
</feature>
<proteinExistence type="predicted"/>
<dbReference type="EMBL" id="FWFL01000010">
    <property type="protein sequence ID" value="SLN62224.1"/>
    <property type="molecule type" value="Genomic_DNA"/>
</dbReference>
<keyword evidence="1" id="KW-0175">Coiled coil</keyword>
<feature type="coiled-coil region" evidence="1">
    <location>
        <begin position="293"/>
        <end position="363"/>
    </location>
</feature>
<evidence type="ECO:0000256" key="2">
    <source>
        <dbReference type="SAM" id="MobiDB-lite"/>
    </source>
</evidence>
<accession>A0A1Y5TET5</accession>
<sequence length="787" mass="82588">MNVTLPGLVVDVEARIDKLEKGLKRANAVQKRSSTTMERRARQSAERMRNSYGKATNGIASSFKKLTLPALGGLATVGGLKALSLVAKGVAQIGDEAKRAGVPLKEFQEWKFVAEQNRIGIDQMIDGLKELNIRADEFFVTGKGPGAEAFARLGFGADELKEKLKNPSELLLEIMGRLEDFDTSSRIRISDEIFGGSAGERFVELVGRGEAALRTTIQAAHDTGAVLDSELIAKADELDRRFAALQTRVSGFGKKLAVELADAGHKIVTLRTDIDDLFQSSNQARGLLGDDVANALEKDSEAVKAHKAEIEQLVTQYERLADQARIQSGSLLNASNLLRGHGYNDLANTLAQVSEEMSDLSGQMQDGTISADTFEKRMSEAADTAQTALGQINAIDKADFGVVITGIGRLVTALGNAANKARELRGALPGASPDGSTDGPRDLRGSGANPANASGGTITTPQAVKTSLRPRLPGVDASFGNPDVPTGDGGGSRTQSDFERELESIAAETAALRLEAQALAGVTNAQIQHGDAIDFARTKAELLAAAQRSGVADTPELRAQIDQLATEYSKAGQAAEIAADKIAEVQAASRRGAESVASAFEGMATGAFSAKEAVAKLIIEIVKLSLKKRLLETAQNSGGFLGKIFSVIGGGFAAGGFTGQGGKFEPAGVVHKGEFVVSKEATQRIGVGNLEALHKGALRGFSDGGLVGGPPTLKAASAGRSESVRGSDQPITINAPITISGNAGTPEQNNDLAKRISKSMEGTMRGVVVDEIRKQTRPGNMLNNGRG</sequence>
<evidence type="ECO:0000256" key="1">
    <source>
        <dbReference type="SAM" id="Coils"/>
    </source>
</evidence>
<organism evidence="3 4">
    <name type="scientific">Roseovarius litorisediminis</name>
    <dbReference type="NCBI Taxonomy" id="1312363"/>
    <lineage>
        <taxon>Bacteria</taxon>
        <taxon>Pseudomonadati</taxon>
        <taxon>Pseudomonadota</taxon>
        <taxon>Alphaproteobacteria</taxon>
        <taxon>Rhodobacterales</taxon>
        <taxon>Roseobacteraceae</taxon>
        <taxon>Roseovarius</taxon>
    </lineage>
</organism>